<dbReference type="EMBL" id="CAJPDR010000147">
    <property type="protein sequence ID" value="CAF9921577.1"/>
    <property type="molecule type" value="Genomic_DNA"/>
</dbReference>
<organism evidence="2 3">
    <name type="scientific">Alectoria fallacina</name>
    <dbReference type="NCBI Taxonomy" id="1903189"/>
    <lineage>
        <taxon>Eukaryota</taxon>
        <taxon>Fungi</taxon>
        <taxon>Dikarya</taxon>
        <taxon>Ascomycota</taxon>
        <taxon>Pezizomycotina</taxon>
        <taxon>Lecanoromycetes</taxon>
        <taxon>OSLEUM clade</taxon>
        <taxon>Lecanoromycetidae</taxon>
        <taxon>Lecanorales</taxon>
        <taxon>Lecanorineae</taxon>
        <taxon>Parmeliaceae</taxon>
        <taxon>Alectoria</taxon>
    </lineage>
</organism>
<dbReference type="Proteomes" id="UP000664203">
    <property type="component" value="Unassembled WGS sequence"/>
</dbReference>
<reference evidence="2" key="1">
    <citation type="submission" date="2021-03" db="EMBL/GenBank/DDBJ databases">
        <authorList>
            <person name="Tagirdzhanova G."/>
        </authorList>
    </citation>
    <scope>NUCLEOTIDE SEQUENCE</scope>
</reference>
<evidence type="ECO:0000313" key="3">
    <source>
        <dbReference type="Proteomes" id="UP000664203"/>
    </source>
</evidence>
<evidence type="ECO:0008006" key="4">
    <source>
        <dbReference type="Google" id="ProtNLM"/>
    </source>
</evidence>
<dbReference type="Gene3D" id="3.90.550.50">
    <property type="match status" value="1"/>
</dbReference>
<feature type="chain" id="PRO_5034712312" description="Glycosyltransferase family 31 protein" evidence="1">
    <location>
        <begin position="28"/>
        <end position="496"/>
    </location>
</feature>
<feature type="signal peptide" evidence="1">
    <location>
        <begin position="1"/>
        <end position="27"/>
    </location>
</feature>
<gene>
    <name evidence="2" type="ORF">ALECFALPRED_001831</name>
</gene>
<dbReference type="PANTHER" id="PTHR10811">
    <property type="entry name" value="FRINGE-RELATED"/>
    <property type="match status" value="1"/>
</dbReference>
<dbReference type="AlphaFoldDB" id="A0A8H3IB43"/>
<comment type="caution">
    <text evidence="2">The sequence shown here is derived from an EMBL/GenBank/DDBJ whole genome shotgun (WGS) entry which is preliminary data.</text>
</comment>
<keyword evidence="3" id="KW-1185">Reference proteome</keyword>
<dbReference type="InterPro" id="IPR006740">
    <property type="entry name" value="DUF604"/>
</dbReference>
<protein>
    <recommendedName>
        <fullName evidence="4">Glycosyltransferase family 31 protein</fullName>
    </recommendedName>
</protein>
<dbReference type="OrthoDB" id="414175at2759"/>
<accession>A0A8H3IB43</accession>
<sequence length="496" mass="55555">MLIGSRILTILLLLCGSLVLFRLRSRSNSPPVRLEAAGQSNQGGCSGRLTRLIDLDLKFPIKYARRDIIIKANPDLDRTSLTQIDAALLSDVQIVDPVKSPDSGLEQCSSPLTLEVPAFPRQPANASHIIFGISTYIERMEDSMPHLQRSLGHTNARLIVLAVEFGEVTPDSKEMAALETRMRGLGIKATVIGAPNNSLMQTRYFSLVKVLYEKRDSATQWISLLDDDTFLPSMYSLVDTLGAYDSSKEWYLGAMSEDWWSVMVYGMMSFGGGGTFLSIPTAAQINANYDTCTKESTANQGDIRVFECITAHTTTKLQPVTGLHQTDLGGDLSGFYESGRLPLSVHHWKTGWHFEQKPEQRALNTYPMAKMHLVSDVCGNCFLQRWQFGSNTILSNGFSISTYPNQNILAELVRNKEIDKMEDTFMPTREVNSFMKGYEHSIGPLRPRAEGKIQYKLLDAKAEENGGVRQYYVYRALDKEPDIVYEIFWTGNETQV</sequence>
<evidence type="ECO:0000313" key="2">
    <source>
        <dbReference type="EMBL" id="CAF9921577.1"/>
    </source>
</evidence>
<dbReference type="Pfam" id="PF04646">
    <property type="entry name" value="DUF604"/>
    <property type="match status" value="1"/>
</dbReference>
<keyword evidence="1" id="KW-0732">Signal</keyword>
<evidence type="ECO:0000256" key="1">
    <source>
        <dbReference type="SAM" id="SignalP"/>
    </source>
</evidence>
<name>A0A8H3IB43_9LECA</name>
<proteinExistence type="predicted"/>